<evidence type="ECO:0000256" key="12">
    <source>
        <dbReference type="SAM" id="MobiDB-lite"/>
    </source>
</evidence>
<dbReference type="InterPro" id="IPR032350">
    <property type="entry name" value="Nbr1_FW"/>
</dbReference>
<reference evidence="16 17" key="1">
    <citation type="submission" date="2023-12" db="EMBL/GenBank/DDBJ databases">
        <title>A high-quality genome assembly for Dillenia turbinata (Dilleniales).</title>
        <authorList>
            <person name="Chanderbali A."/>
        </authorList>
    </citation>
    <scope>NUCLEOTIDE SEQUENCE [LARGE SCALE GENOMIC DNA]</scope>
    <source>
        <strain evidence="16">LSX21</strain>
        <tissue evidence="16">Leaf</tissue>
    </source>
</reference>
<dbReference type="InterPro" id="IPR000270">
    <property type="entry name" value="PB1_dom"/>
</dbReference>
<evidence type="ECO:0000256" key="7">
    <source>
        <dbReference type="ARBA" id="ARBA00022833"/>
    </source>
</evidence>
<dbReference type="InterPro" id="IPR053793">
    <property type="entry name" value="PB1-like"/>
</dbReference>
<dbReference type="InterPro" id="IPR009060">
    <property type="entry name" value="UBA-like_sf"/>
</dbReference>
<dbReference type="EMBL" id="JBAMMX010000020">
    <property type="protein sequence ID" value="KAK6920640.1"/>
    <property type="molecule type" value="Genomic_DNA"/>
</dbReference>
<name>A0AAN8Z2E5_9MAGN</name>
<keyword evidence="10" id="KW-0968">Cytoplasmic vesicle</keyword>
<feature type="domain" description="ZZ-type" evidence="14">
    <location>
        <begin position="381"/>
        <end position="431"/>
    </location>
</feature>
<evidence type="ECO:0000256" key="11">
    <source>
        <dbReference type="PROSITE-ProRule" id="PRU00228"/>
    </source>
</evidence>
<evidence type="ECO:0000256" key="8">
    <source>
        <dbReference type="ARBA" id="ARBA00022927"/>
    </source>
</evidence>
<feature type="region of interest" description="Disordered" evidence="12">
    <location>
        <begin position="670"/>
        <end position="701"/>
    </location>
</feature>
<keyword evidence="5" id="KW-0479">Metal-binding</keyword>
<feature type="region of interest" description="Disordered" evidence="12">
    <location>
        <begin position="90"/>
        <end position="111"/>
    </location>
</feature>
<keyword evidence="17" id="KW-1185">Reference proteome</keyword>
<dbReference type="FunFam" id="1.10.8.10:FF:000085">
    <property type="entry name" value="protein NBR1 homolog"/>
    <property type="match status" value="1"/>
</dbReference>
<protein>
    <submittedName>
        <fullName evidence="16">Next to BRCA1, central domain</fullName>
    </submittedName>
</protein>
<evidence type="ECO:0000259" key="14">
    <source>
        <dbReference type="PROSITE" id="PS50135"/>
    </source>
</evidence>
<dbReference type="Gene3D" id="2.60.40.10">
    <property type="entry name" value="Immunoglobulins"/>
    <property type="match status" value="1"/>
</dbReference>
<evidence type="ECO:0000256" key="3">
    <source>
        <dbReference type="ARBA" id="ARBA00022448"/>
    </source>
</evidence>
<evidence type="ECO:0000256" key="9">
    <source>
        <dbReference type="ARBA" id="ARBA00023006"/>
    </source>
</evidence>
<dbReference type="GO" id="GO:0005776">
    <property type="term" value="C:autophagosome"/>
    <property type="evidence" value="ECO:0007669"/>
    <property type="project" value="UniProtKB-SubCell"/>
</dbReference>
<keyword evidence="7" id="KW-0862">Zinc</keyword>
<dbReference type="GO" id="GO:0031410">
    <property type="term" value="C:cytoplasmic vesicle"/>
    <property type="evidence" value="ECO:0007669"/>
    <property type="project" value="UniProtKB-KW"/>
</dbReference>
<dbReference type="Pfam" id="PF00564">
    <property type="entry name" value="PB1"/>
    <property type="match status" value="1"/>
</dbReference>
<feature type="domain" description="UBA" evidence="13">
    <location>
        <begin position="790"/>
        <end position="839"/>
    </location>
</feature>
<sequence length="841" mass="91346">MLQANFGDTLRRFNVSIKDDEQLDLDMNGLRMRVLGLFNLAADADVKLTYVDEDGDVVALVDDEDLRDVMRQCLNPVRINVLLNTDKTAKSYGRSSGSSTPMRSPRVQQPLPNLNPSIAEILKFVPEPFQETLSKLSLDMALKAATSAPVLAELIELLRSRGISLPNLVSQSQVDPEAGTQNGASGTVDPSLAKDPEPLKDGSNMQKIPSGSKVVDPSTKVTQEQQDLGPKSGCTGTSENTAPVSADGLFGSIPQSLENSNLAPSAPQILSNDHVISGSNFAAPNSSADPTKHSTTVPAQFAEFGGGGVSVQYPTDAGNSTVLPTGNSTTSPFSWTAYTNACPLSVMPLSTEAYVPPKPAPPIPPPFRRGYHHSDEAVVFHRGVRCDGCGVHPITGPRFKSKAKEDYDLCSICFSEIGNEADYVRMDRAASFRQPWPLKGLYDPMQRPWVRPPHPGHVMRSFGMKPVRPRLDSRFILDVNVMDGTIVLPSTAFTKIWRMRNNGTIVWPRGTQLMWIGGDRFSTSESVELEIPVDGLPVEKELDVAVDFKAPELPGRYISYWRMALPSGQKFGQRVWVLIQVVTVEEDSASIGSDGINLNLPPEGDARVAEVIDVNVEPLLPSGLTEFGGLNKAEETVRCSADEQSSNFLIGSVPKPGEVADKQINLLGASISKPHNSETAEESGKQSLAEKPADSNDQNFPINDTLLVGSGVLEPVLSEVPQVSYPIIDFSPPSVPVSATLLDVPTSSAGPSGNHEVEQTLLKELEDMGFKQVDLNKEILRRNEYNLEQSVDDLCGVSEWDPILEELNEMGFCDREINKKLLKKNNGSIKRVVMDLIAGEE</sequence>
<proteinExistence type="predicted"/>
<organism evidence="16 17">
    <name type="scientific">Dillenia turbinata</name>
    <dbReference type="NCBI Taxonomy" id="194707"/>
    <lineage>
        <taxon>Eukaryota</taxon>
        <taxon>Viridiplantae</taxon>
        <taxon>Streptophyta</taxon>
        <taxon>Embryophyta</taxon>
        <taxon>Tracheophyta</taxon>
        <taxon>Spermatophyta</taxon>
        <taxon>Magnoliopsida</taxon>
        <taxon>eudicotyledons</taxon>
        <taxon>Gunneridae</taxon>
        <taxon>Pentapetalae</taxon>
        <taxon>Dilleniales</taxon>
        <taxon>Dilleniaceae</taxon>
        <taxon>Dillenia</taxon>
    </lineage>
</organism>
<dbReference type="InterPro" id="IPR000433">
    <property type="entry name" value="Znf_ZZ"/>
</dbReference>
<evidence type="ECO:0000256" key="2">
    <source>
        <dbReference type="ARBA" id="ARBA00004419"/>
    </source>
</evidence>
<dbReference type="PANTHER" id="PTHR20930:SF0">
    <property type="entry name" value="PROTEIN ILRUN"/>
    <property type="match status" value="1"/>
</dbReference>
<dbReference type="GO" id="GO:0015031">
    <property type="term" value="P:protein transport"/>
    <property type="evidence" value="ECO:0007669"/>
    <property type="project" value="UniProtKB-KW"/>
</dbReference>
<dbReference type="SUPFAM" id="SSF46934">
    <property type="entry name" value="UBA-like"/>
    <property type="match status" value="1"/>
</dbReference>
<evidence type="ECO:0000313" key="16">
    <source>
        <dbReference type="EMBL" id="KAK6920640.1"/>
    </source>
</evidence>
<dbReference type="InterPro" id="IPR013783">
    <property type="entry name" value="Ig-like_fold"/>
</dbReference>
<keyword evidence="9" id="KW-0072">Autophagy</keyword>
<dbReference type="Pfam" id="PF24932">
    <property type="entry name" value="UBA_NBR1_C"/>
    <property type="match status" value="2"/>
</dbReference>
<keyword evidence="6 11" id="KW-0863">Zinc-finger</keyword>
<dbReference type="PROSITE" id="PS51745">
    <property type="entry name" value="PB1"/>
    <property type="match status" value="1"/>
</dbReference>
<evidence type="ECO:0000256" key="10">
    <source>
        <dbReference type="ARBA" id="ARBA00023329"/>
    </source>
</evidence>
<dbReference type="Gene3D" id="3.30.60.90">
    <property type="match status" value="1"/>
</dbReference>
<dbReference type="PROSITE" id="PS50030">
    <property type="entry name" value="UBA"/>
    <property type="match status" value="2"/>
</dbReference>
<evidence type="ECO:0000256" key="4">
    <source>
        <dbReference type="ARBA" id="ARBA00022554"/>
    </source>
</evidence>
<dbReference type="InterPro" id="IPR015940">
    <property type="entry name" value="UBA"/>
</dbReference>
<gene>
    <name evidence="16" type="ORF">RJ641_014318</name>
</gene>
<dbReference type="SUPFAM" id="SSF54277">
    <property type="entry name" value="CAD &amp; PB1 domains"/>
    <property type="match status" value="1"/>
</dbReference>
<dbReference type="Pfam" id="PF16158">
    <property type="entry name" value="N_BRCA1_IG"/>
    <property type="match status" value="1"/>
</dbReference>
<keyword evidence="3" id="KW-0813">Transport</keyword>
<dbReference type="InterPro" id="IPR056893">
    <property type="entry name" value="UBA_Nbr1_C"/>
</dbReference>
<comment type="caution">
    <text evidence="16">The sequence shown here is derived from an EMBL/GenBank/DDBJ whole genome shotgun (WGS) entry which is preliminary data.</text>
</comment>
<dbReference type="CDD" id="cd14947">
    <property type="entry name" value="NBR1_like"/>
    <property type="match status" value="1"/>
</dbReference>
<accession>A0AAN8Z2E5</accession>
<dbReference type="PANTHER" id="PTHR20930">
    <property type="entry name" value="OVARIAN CARCINOMA ANTIGEN CA125-RELATED"/>
    <property type="match status" value="1"/>
</dbReference>
<keyword evidence="4" id="KW-0926">Vacuole</keyword>
<dbReference type="SUPFAM" id="SSF57850">
    <property type="entry name" value="RING/U-box"/>
    <property type="match status" value="1"/>
</dbReference>
<evidence type="ECO:0000256" key="1">
    <source>
        <dbReference type="ARBA" id="ARBA00004116"/>
    </source>
</evidence>
<dbReference type="Gene3D" id="1.10.8.10">
    <property type="entry name" value="DNA helicase RuvA subunit, C-terminal domain"/>
    <property type="match status" value="2"/>
</dbReference>
<dbReference type="GO" id="GO:0006914">
    <property type="term" value="P:autophagy"/>
    <property type="evidence" value="ECO:0007669"/>
    <property type="project" value="UniProtKB-KW"/>
</dbReference>
<keyword evidence="8" id="KW-0653">Protein transport</keyword>
<dbReference type="PROSITE" id="PS50135">
    <property type="entry name" value="ZF_ZZ_2"/>
    <property type="match status" value="1"/>
</dbReference>
<feature type="compositionally biased region" description="Polar residues" evidence="12">
    <location>
        <begin position="171"/>
        <end position="185"/>
    </location>
</feature>
<dbReference type="AlphaFoldDB" id="A0AAN8Z2E5"/>
<dbReference type="GO" id="GO:0008270">
    <property type="term" value="F:zinc ion binding"/>
    <property type="evidence" value="ECO:0007669"/>
    <property type="project" value="UniProtKB-KW"/>
</dbReference>
<dbReference type="FunFam" id="2.60.40.10:FF:000199">
    <property type="entry name" value="next to BRCA1 gene 1 protein-like"/>
    <property type="match status" value="1"/>
</dbReference>
<evidence type="ECO:0000313" key="17">
    <source>
        <dbReference type="Proteomes" id="UP001370490"/>
    </source>
</evidence>
<feature type="domain" description="UBA" evidence="13">
    <location>
        <begin position="756"/>
        <end position="794"/>
    </location>
</feature>
<dbReference type="Pfam" id="PF00569">
    <property type="entry name" value="ZZ"/>
    <property type="match status" value="1"/>
</dbReference>
<evidence type="ECO:0000259" key="13">
    <source>
        <dbReference type="PROSITE" id="PS50030"/>
    </source>
</evidence>
<comment type="subcellular location">
    <subcellularLocation>
        <location evidence="2">Cytoplasmic vesicle</location>
        <location evidence="2">Autophagosome</location>
    </subcellularLocation>
    <subcellularLocation>
        <location evidence="1">Vacuole</location>
    </subcellularLocation>
</comment>
<evidence type="ECO:0000256" key="5">
    <source>
        <dbReference type="ARBA" id="ARBA00022723"/>
    </source>
</evidence>
<dbReference type="InterPro" id="IPR043145">
    <property type="entry name" value="Znf_ZZ_sf"/>
</dbReference>
<feature type="compositionally biased region" description="Polar residues" evidence="12">
    <location>
        <begin position="93"/>
        <end position="111"/>
    </location>
</feature>
<feature type="compositionally biased region" description="Basic and acidic residues" evidence="12">
    <location>
        <begin position="675"/>
        <end position="684"/>
    </location>
</feature>
<dbReference type="Gene3D" id="3.10.20.90">
    <property type="entry name" value="Phosphatidylinositol 3-kinase Catalytic Subunit, Chain A, domain 1"/>
    <property type="match status" value="1"/>
</dbReference>
<dbReference type="SMART" id="SM00291">
    <property type="entry name" value="ZnF_ZZ"/>
    <property type="match status" value="1"/>
</dbReference>
<evidence type="ECO:0000259" key="15">
    <source>
        <dbReference type="PROSITE" id="PS51745"/>
    </source>
</evidence>
<feature type="domain" description="PB1" evidence="15">
    <location>
        <begin position="1"/>
        <end position="84"/>
    </location>
</feature>
<dbReference type="Proteomes" id="UP001370490">
    <property type="component" value="Unassembled WGS sequence"/>
</dbReference>
<feature type="compositionally biased region" description="Polar residues" evidence="12">
    <location>
        <begin position="234"/>
        <end position="243"/>
    </location>
</feature>
<feature type="region of interest" description="Disordered" evidence="12">
    <location>
        <begin position="171"/>
        <end position="252"/>
    </location>
</feature>
<evidence type="ECO:0000256" key="6">
    <source>
        <dbReference type="ARBA" id="ARBA00022771"/>
    </source>
</evidence>
<dbReference type="CDD" id="cd14319">
    <property type="entry name" value="UBA_NBR1"/>
    <property type="match status" value="2"/>
</dbReference>
<dbReference type="SMART" id="SM00666">
    <property type="entry name" value="PB1"/>
    <property type="match status" value="1"/>
</dbReference>